<keyword evidence="3" id="KW-0175">Coiled coil</keyword>
<organism evidence="5 6">
    <name type="scientific">Campylobacter suis</name>
    <dbReference type="NCBI Taxonomy" id="2790657"/>
    <lineage>
        <taxon>Bacteria</taxon>
        <taxon>Pseudomonadati</taxon>
        <taxon>Campylobacterota</taxon>
        <taxon>Epsilonproteobacteria</taxon>
        <taxon>Campylobacterales</taxon>
        <taxon>Campylobacteraceae</taxon>
        <taxon>Campylobacter</taxon>
    </lineage>
</organism>
<feature type="coiled-coil region" evidence="3">
    <location>
        <begin position="8"/>
        <end position="49"/>
    </location>
</feature>
<dbReference type="SMART" id="SM00283">
    <property type="entry name" value="MA"/>
    <property type="match status" value="1"/>
</dbReference>
<dbReference type="PANTHER" id="PTHR32089">
    <property type="entry name" value="METHYL-ACCEPTING CHEMOTAXIS PROTEIN MCPB"/>
    <property type="match status" value="1"/>
</dbReference>
<evidence type="ECO:0000259" key="4">
    <source>
        <dbReference type="PROSITE" id="PS50111"/>
    </source>
</evidence>
<dbReference type="Gene3D" id="1.10.287.950">
    <property type="entry name" value="Methyl-accepting chemotaxis protein"/>
    <property type="match status" value="1"/>
</dbReference>
<evidence type="ECO:0000256" key="3">
    <source>
        <dbReference type="SAM" id="Coils"/>
    </source>
</evidence>
<dbReference type="InterPro" id="IPR025991">
    <property type="entry name" value="Chemoreceptor_zinc-bind_dom"/>
</dbReference>
<dbReference type="Pfam" id="PF00015">
    <property type="entry name" value="MCPsignal"/>
    <property type="match status" value="1"/>
</dbReference>
<dbReference type="SUPFAM" id="SSF58104">
    <property type="entry name" value="Methyl-accepting chemotaxis protein (MCP) signaling domain"/>
    <property type="match status" value="1"/>
</dbReference>
<dbReference type="EMBL" id="CAJHOE010000001">
    <property type="protein sequence ID" value="CAD7286269.1"/>
    <property type="molecule type" value="Genomic_DNA"/>
</dbReference>
<keyword evidence="6" id="KW-1185">Reference proteome</keyword>
<dbReference type="PROSITE" id="PS50111">
    <property type="entry name" value="CHEMOTAXIS_TRANSDUC_2"/>
    <property type="match status" value="1"/>
</dbReference>
<dbReference type="Pfam" id="PF13682">
    <property type="entry name" value="CZB"/>
    <property type="match status" value="1"/>
</dbReference>
<evidence type="ECO:0000313" key="6">
    <source>
        <dbReference type="Proteomes" id="UP000789359"/>
    </source>
</evidence>
<dbReference type="InterPro" id="IPR004089">
    <property type="entry name" value="MCPsignal_dom"/>
</dbReference>
<gene>
    <name evidence="5" type="ORF">LMG8286_00100</name>
</gene>
<proteinExistence type="predicted"/>
<feature type="domain" description="Methyl-accepting transducer" evidence="4">
    <location>
        <begin position="103"/>
        <end position="268"/>
    </location>
</feature>
<reference evidence="5 6" key="1">
    <citation type="submission" date="2020-11" db="EMBL/GenBank/DDBJ databases">
        <authorList>
            <person name="Peeters C."/>
        </authorList>
    </citation>
    <scope>NUCLEOTIDE SEQUENCE [LARGE SCALE GENOMIC DNA]</scope>
    <source>
        <strain evidence="5 6">LMG 8286</strain>
    </source>
</reference>
<sequence length="363" mass="40036">MFGGGKKLYEAQAKIEALSLENESLKNELLNLRAELANLSENSQDKNSDTTAKDTLVELLVNSYGDGINFLQGTMENNLIMLDEMNSLNNQTVAKTQVLEQQMGSVVGSMQEVEQTSSGLHTNVSSLNSSVDSIVEIINLIKDISDQTNLLALNAAIEAARAGEHGRGFAVVADEVRKLAERTQKATQEVEVNINGLKQNANSMTEMAESFARLSSQVSSTLDDVYKNIESVRNNANLTLNQTLNVTSEINVSNGKIDHINMKLDGYKAFFAGEHHNIPDHHSCRFGKWFGENVKNFAQSENANINEVAKHHENVHNGLNKAIKIFSDKSSDKKDGISVFKDVENSSKHGFELLLNIVRKSRK</sequence>
<evidence type="ECO:0000256" key="1">
    <source>
        <dbReference type="ARBA" id="ARBA00023224"/>
    </source>
</evidence>
<name>A0ABN7K1B2_9BACT</name>
<dbReference type="Proteomes" id="UP000789359">
    <property type="component" value="Unassembled WGS sequence"/>
</dbReference>
<keyword evidence="1 2" id="KW-0807">Transducer</keyword>
<accession>A0ABN7K1B2</accession>
<evidence type="ECO:0000256" key="2">
    <source>
        <dbReference type="PROSITE-ProRule" id="PRU00284"/>
    </source>
</evidence>
<dbReference type="PANTHER" id="PTHR32089:SF112">
    <property type="entry name" value="LYSOZYME-LIKE PROTEIN-RELATED"/>
    <property type="match status" value="1"/>
</dbReference>
<evidence type="ECO:0000313" key="5">
    <source>
        <dbReference type="EMBL" id="CAD7286269.1"/>
    </source>
</evidence>
<comment type="caution">
    <text evidence="5">The sequence shown here is derived from an EMBL/GenBank/DDBJ whole genome shotgun (WGS) entry which is preliminary data.</text>
</comment>
<protein>
    <recommendedName>
        <fullName evidence="4">Methyl-accepting transducer domain-containing protein</fullName>
    </recommendedName>
</protein>